<reference evidence="2" key="1">
    <citation type="submission" date="2017-09" db="EMBL/GenBank/DDBJ databases">
        <title>Depth-based differentiation of microbial function through sediment-hosted aquifers and enrichment of novel symbionts in the deep terrestrial subsurface.</title>
        <authorList>
            <person name="Probst A.J."/>
            <person name="Ladd B."/>
            <person name="Jarett J.K."/>
            <person name="Geller-Mcgrath D.E."/>
            <person name="Sieber C.M.K."/>
            <person name="Emerson J.B."/>
            <person name="Anantharaman K."/>
            <person name="Thomas B.C."/>
            <person name="Malmstrom R."/>
            <person name="Stieglmeier M."/>
            <person name="Klingl A."/>
            <person name="Woyke T."/>
            <person name="Ryan C.M."/>
            <person name="Banfield J.F."/>
        </authorList>
    </citation>
    <scope>NUCLEOTIDE SEQUENCE [LARGE SCALE GENOMIC DNA]</scope>
</reference>
<dbReference type="InterPro" id="IPR041492">
    <property type="entry name" value="HAD_2"/>
</dbReference>
<dbReference type="SUPFAM" id="SSF56784">
    <property type="entry name" value="HAD-like"/>
    <property type="match status" value="1"/>
</dbReference>
<evidence type="ECO:0000313" key="1">
    <source>
        <dbReference type="EMBL" id="PIZ86465.1"/>
    </source>
</evidence>
<accession>A0A2J0MEU2</accession>
<dbReference type="SFLD" id="SFLDG01129">
    <property type="entry name" value="C1.5:_HAD__Beta-PGM__Phosphata"/>
    <property type="match status" value="1"/>
</dbReference>
<dbReference type="PANTHER" id="PTHR43611">
    <property type="entry name" value="ALPHA-D-GLUCOSE 1-PHOSPHATE PHOSPHATASE"/>
    <property type="match status" value="1"/>
</dbReference>
<dbReference type="InterPro" id="IPR036412">
    <property type="entry name" value="HAD-like_sf"/>
</dbReference>
<dbReference type="PANTHER" id="PTHR43611:SF3">
    <property type="entry name" value="FLAVIN MONONUCLEOTIDE HYDROLASE 1, CHLOROPLATIC"/>
    <property type="match status" value="1"/>
</dbReference>
<dbReference type="Gene3D" id="3.40.50.1000">
    <property type="entry name" value="HAD superfamily/HAD-like"/>
    <property type="match status" value="1"/>
</dbReference>
<organism evidence="1 2">
    <name type="scientific">Candidatus Nomurabacteria bacterium CG_4_10_14_0_2_um_filter_33_9</name>
    <dbReference type="NCBI Taxonomy" id="1974728"/>
    <lineage>
        <taxon>Bacteria</taxon>
        <taxon>Candidatus Nomuraibacteriota</taxon>
    </lineage>
</organism>
<protein>
    <recommendedName>
        <fullName evidence="3">HAD family phosphatase</fullName>
    </recommendedName>
</protein>
<dbReference type="EMBL" id="PFOX01000002">
    <property type="protein sequence ID" value="PIZ86465.1"/>
    <property type="molecule type" value="Genomic_DNA"/>
</dbReference>
<dbReference type="NCBIfam" id="TIGR01509">
    <property type="entry name" value="HAD-SF-IA-v3"/>
    <property type="match status" value="1"/>
</dbReference>
<dbReference type="InterPro" id="IPR023214">
    <property type="entry name" value="HAD_sf"/>
</dbReference>
<dbReference type="SFLD" id="SFLDS00003">
    <property type="entry name" value="Haloacid_Dehalogenase"/>
    <property type="match status" value="1"/>
</dbReference>
<sequence>MNIKAILFDIDGILIKGEKKLFSRRLSEEYNIPIEKINKFFEKDFRECSFGKADLKEKIRPYLTEWNWKGNINDFLQYWFKSESIKNKEINTKILNKIVELRKHQIKCYIATRQEKYRMKYLSEDIGLKDYFDGIFCTCDIGYDKSEPEFFNKILKKLNLKSEEILFFDDKEKNINIARSFGIKAHLCDDSTSLDKLNLYE</sequence>
<dbReference type="AlphaFoldDB" id="A0A2J0MEU2"/>
<dbReference type="PRINTS" id="PR00413">
    <property type="entry name" value="HADHALOGNASE"/>
</dbReference>
<comment type="caution">
    <text evidence="1">The sequence shown here is derived from an EMBL/GenBank/DDBJ whole genome shotgun (WGS) entry which is preliminary data.</text>
</comment>
<gene>
    <name evidence="1" type="ORF">COX94_00075</name>
</gene>
<dbReference type="InterPro" id="IPR006439">
    <property type="entry name" value="HAD-SF_hydro_IA"/>
</dbReference>
<dbReference type="Proteomes" id="UP000229132">
    <property type="component" value="Unassembled WGS sequence"/>
</dbReference>
<dbReference type="Pfam" id="PF13419">
    <property type="entry name" value="HAD_2"/>
    <property type="match status" value="1"/>
</dbReference>
<evidence type="ECO:0000313" key="2">
    <source>
        <dbReference type="Proteomes" id="UP000229132"/>
    </source>
</evidence>
<evidence type="ECO:0008006" key="3">
    <source>
        <dbReference type="Google" id="ProtNLM"/>
    </source>
</evidence>
<proteinExistence type="predicted"/>
<name>A0A2J0MEU2_9BACT</name>